<dbReference type="InterPro" id="IPR055256">
    <property type="entry name" value="KH_1_KHDC4/BBP-like"/>
</dbReference>
<dbReference type="CDD" id="cd22384">
    <property type="entry name" value="KH-I_KHDRBS"/>
    <property type="match status" value="1"/>
</dbReference>
<evidence type="ECO:0000313" key="4">
    <source>
        <dbReference type="EMBL" id="NOV45203.1"/>
    </source>
</evidence>
<evidence type="ECO:0000256" key="2">
    <source>
        <dbReference type="SAM" id="MobiDB-lite"/>
    </source>
</evidence>
<dbReference type="SUPFAM" id="SSF54791">
    <property type="entry name" value="Eukaryotic type KH-domain (KH-domain type I)"/>
    <property type="match status" value="1"/>
</dbReference>
<dbReference type="GO" id="GO:0005634">
    <property type="term" value="C:nucleus"/>
    <property type="evidence" value="ECO:0007669"/>
    <property type="project" value="TreeGrafter"/>
</dbReference>
<dbReference type="GO" id="GO:0003729">
    <property type="term" value="F:mRNA binding"/>
    <property type="evidence" value="ECO:0007669"/>
    <property type="project" value="TreeGrafter"/>
</dbReference>
<dbReference type="GO" id="GO:0000381">
    <property type="term" value="P:regulation of alternative mRNA splicing, via spliceosome"/>
    <property type="evidence" value="ECO:0007669"/>
    <property type="project" value="TreeGrafter"/>
</dbReference>
<feature type="compositionally biased region" description="Gly residues" evidence="2">
    <location>
        <begin position="238"/>
        <end position="251"/>
    </location>
</feature>
<proteinExistence type="predicted"/>
<dbReference type="AlphaFoldDB" id="A0A6M2DFW4"/>
<keyword evidence="1" id="KW-0694">RNA-binding</keyword>
<feature type="compositionally biased region" description="Low complexity" evidence="2">
    <location>
        <begin position="312"/>
        <end position="348"/>
    </location>
</feature>
<organism evidence="4">
    <name type="scientific">Xenopsylla cheopis</name>
    <name type="common">Oriental rat flea</name>
    <name type="synonym">Pulex cheopis</name>
    <dbReference type="NCBI Taxonomy" id="163159"/>
    <lineage>
        <taxon>Eukaryota</taxon>
        <taxon>Metazoa</taxon>
        <taxon>Ecdysozoa</taxon>
        <taxon>Arthropoda</taxon>
        <taxon>Hexapoda</taxon>
        <taxon>Insecta</taxon>
        <taxon>Pterygota</taxon>
        <taxon>Neoptera</taxon>
        <taxon>Endopterygota</taxon>
        <taxon>Siphonaptera</taxon>
        <taxon>Pulicidae</taxon>
        <taxon>Xenopsyllinae</taxon>
        <taxon>Xenopsylla</taxon>
    </lineage>
</organism>
<feature type="compositionally biased region" description="Polar residues" evidence="2">
    <location>
        <begin position="393"/>
        <end position="402"/>
    </location>
</feature>
<dbReference type="EMBL" id="GIIL01001477">
    <property type="protein sequence ID" value="NOV45203.1"/>
    <property type="molecule type" value="Transcribed_RNA"/>
</dbReference>
<feature type="region of interest" description="Disordered" evidence="2">
    <location>
        <begin position="222"/>
        <end position="283"/>
    </location>
</feature>
<dbReference type="SMART" id="SM00322">
    <property type="entry name" value="KH"/>
    <property type="match status" value="1"/>
</dbReference>
<dbReference type="InterPro" id="IPR045071">
    <property type="entry name" value="BBP-like"/>
</dbReference>
<protein>
    <submittedName>
        <fullName evidence="4">Putative rna-binding protein sam68</fullName>
    </submittedName>
</protein>
<feature type="region of interest" description="Disordered" evidence="2">
    <location>
        <begin position="303"/>
        <end position="402"/>
    </location>
</feature>
<sequence>MADSYETNGDYKNYEGSGSSDFKRKSKVEEERNEEEDTNAPADTKVSEYVKELLGEKLNIDRKLVNALRLIDQEVTKAQTEGKIPPRENRYVDIYREKPIKVSVKVLVPIREHPKFNFVGKLLGPKGNSMKRLQEDTMCKMAVLGRGSMKDRQKEEELRNSLDPKFAHLADDLHVEISALGPPAEAHARVAYALAEVRKYLIPDNNDNIRQEQMREMMTEPNALDESRGGAPTFRRGGLAGGASRGGGMLSRGGSMRPSGGMLSGVSSIVPGPRSPVPTPRVMPAKTKILSILDRARVAMEESYGYEERPPFESSYPSESYSYAGPPPSSRARYSAPAEYEPPEFGEYPYRRAVEYEEDTGSSRWKSYSSSKGRIEEPSVSSRHVSTRDTRYRSSPYSRPTK</sequence>
<feature type="region of interest" description="Disordered" evidence="2">
    <location>
        <begin position="1"/>
        <end position="44"/>
    </location>
</feature>
<accession>A0A6M2DFW4</accession>
<feature type="compositionally biased region" description="Basic and acidic residues" evidence="2">
    <location>
        <begin position="21"/>
        <end position="30"/>
    </location>
</feature>
<evidence type="ECO:0000259" key="3">
    <source>
        <dbReference type="SMART" id="SM00322"/>
    </source>
</evidence>
<feature type="domain" description="K Homology" evidence="3">
    <location>
        <begin position="100"/>
        <end position="199"/>
    </location>
</feature>
<name>A0A6M2DFW4_XENCH</name>
<dbReference type="FunFam" id="3.30.1370.10:FF:000052">
    <property type="entry name" value="Kep1, isoform A"/>
    <property type="match status" value="1"/>
</dbReference>
<dbReference type="Gene3D" id="3.30.1370.10">
    <property type="entry name" value="K Homology domain, type 1"/>
    <property type="match status" value="1"/>
</dbReference>
<dbReference type="InterPro" id="IPR036612">
    <property type="entry name" value="KH_dom_type_1_sf"/>
</dbReference>
<dbReference type="PANTHER" id="PTHR11208:SF42">
    <property type="entry name" value="QUAKING RELATED 54B, ISOFORM E"/>
    <property type="match status" value="1"/>
</dbReference>
<dbReference type="PANTHER" id="PTHR11208">
    <property type="entry name" value="RNA-BINDING PROTEIN RELATED"/>
    <property type="match status" value="1"/>
</dbReference>
<dbReference type="Pfam" id="PF22675">
    <property type="entry name" value="KH-I_KHDC4-BBP"/>
    <property type="match status" value="1"/>
</dbReference>
<reference evidence="4" key="1">
    <citation type="submission" date="2020-03" db="EMBL/GenBank/DDBJ databases">
        <title>Transcriptomic Profiling of the Digestive Tract of the Rat Flea, Xenopsylla cheopis, Following Blood Feeding and Infection with Yersinia pestis.</title>
        <authorList>
            <person name="Bland D.M."/>
            <person name="Martens C.A."/>
            <person name="Virtaneva K."/>
            <person name="Kanakabandi K."/>
            <person name="Long D."/>
            <person name="Rosenke R."/>
            <person name="Saturday G.A."/>
            <person name="Hoyt F.H."/>
            <person name="Bruno D.P."/>
            <person name="Ribeiro J.M.C."/>
            <person name="Hinnebusch J."/>
        </authorList>
    </citation>
    <scope>NUCLEOTIDE SEQUENCE</scope>
</reference>
<dbReference type="InterPro" id="IPR004087">
    <property type="entry name" value="KH_dom"/>
</dbReference>
<evidence type="ECO:0000256" key="1">
    <source>
        <dbReference type="ARBA" id="ARBA00022884"/>
    </source>
</evidence>
<feature type="compositionally biased region" description="Low complexity" evidence="2">
    <location>
        <begin position="362"/>
        <end position="372"/>
    </location>
</feature>
<feature type="compositionally biased region" description="Low complexity" evidence="2">
    <location>
        <begin position="252"/>
        <end position="265"/>
    </location>
</feature>